<dbReference type="SMART" id="SM01178">
    <property type="entry name" value="DUF4217"/>
    <property type="match status" value="1"/>
</dbReference>
<keyword evidence="10" id="KW-0539">Nucleus</keyword>
<evidence type="ECO:0000256" key="15">
    <source>
        <dbReference type="RuleBase" id="RU000492"/>
    </source>
</evidence>
<dbReference type="SMART" id="SM00490">
    <property type="entry name" value="HELICc"/>
    <property type="match status" value="1"/>
</dbReference>
<keyword evidence="3" id="KW-0698">rRNA processing</keyword>
<comment type="similarity">
    <text evidence="12">Belongs to the DEAD box helicase family. DDX55/SPB4 subfamily.</text>
</comment>
<feature type="compositionally biased region" description="Basic and acidic residues" evidence="17">
    <location>
        <begin position="623"/>
        <end position="663"/>
    </location>
</feature>
<dbReference type="PROSITE" id="PS51192">
    <property type="entry name" value="HELICASE_ATP_BIND_1"/>
    <property type="match status" value="1"/>
</dbReference>
<dbReference type="Pfam" id="PF00270">
    <property type="entry name" value="DEAD"/>
    <property type="match status" value="1"/>
</dbReference>
<dbReference type="GO" id="GO:0016787">
    <property type="term" value="F:hydrolase activity"/>
    <property type="evidence" value="ECO:0007669"/>
    <property type="project" value="UniProtKB-KW"/>
</dbReference>
<dbReference type="PROSITE" id="PS00039">
    <property type="entry name" value="DEAD_ATP_HELICASE"/>
    <property type="match status" value="1"/>
</dbReference>
<dbReference type="Pfam" id="PF00271">
    <property type="entry name" value="Helicase_C"/>
    <property type="match status" value="1"/>
</dbReference>
<dbReference type="InterPro" id="IPR027417">
    <property type="entry name" value="P-loop_NTPase"/>
</dbReference>
<comment type="caution">
    <text evidence="21">The sequence shown here is derived from an EMBL/GenBank/DDBJ whole genome shotgun (WGS) entry which is preliminary data.</text>
</comment>
<name>A0ABR3GTD0_9PEZI</name>
<dbReference type="CDD" id="cd18787">
    <property type="entry name" value="SF2_C_DEAD"/>
    <property type="match status" value="1"/>
</dbReference>
<feature type="compositionally biased region" description="Basic and acidic residues" evidence="17">
    <location>
        <begin position="588"/>
        <end position="616"/>
    </location>
</feature>
<keyword evidence="6 15" id="KW-0347">Helicase</keyword>
<feature type="domain" description="Helicase C-terminal" evidence="19">
    <location>
        <begin position="311"/>
        <end position="477"/>
    </location>
</feature>
<keyword evidence="22" id="KW-1185">Reference proteome</keyword>
<dbReference type="SMART" id="SM00487">
    <property type="entry name" value="DEXDc"/>
    <property type="match status" value="1"/>
</dbReference>
<comment type="function">
    <text evidence="16">RNA helicase.</text>
</comment>
<evidence type="ECO:0000256" key="6">
    <source>
        <dbReference type="ARBA" id="ARBA00022806"/>
    </source>
</evidence>
<reference evidence="21 22" key="1">
    <citation type="submission" date="2024-02" db="EMBL/GenBank/DDBJ databases">
        <title>Discinaceae phylogenomics.</title>
        <authorList>
            <person name="Dirks A.C."/>
            <person name="James T.Y."/>
        </authorList>
    </citation>
    <scope>NUCLEOTIDE SEQUENCE [LARGE SCALE GENOMIC DNA]</scope>
    <source>
        <strain evidence="21 22">ACD0624</strain>
    </source>
</reference>
<accession>A0ABR3GTD0</accession>
<dbReference type="InterPro" id="IPR011545">
    <property type="entry name" value="DEAD/DEAH_box_helicase_dom"/>
</dbReference>
<comment type="domain">
    <text evidence="16">The Q motif is unique to and characteristic of the DEAD box family of RNA helicases and controls ATP binding and hydrolysis.</text>
</comment>
<evidence type="ECO:0000256" key="5">
    <source>
        <dbReference type="ARBA" id="ARBA00022801"/>
    </source>
</evidence>
<sequence length="671" mass="73580">MAPTKPGVKPAPKASIPNGPSKSPLAHLPPAPGAVASTAPGKQSWESLTNPPLSPWVLDAVSSMGFAKMTPVQASTLPLFMANKDVVVEAVTGSGKTLAFLIPVVERLLRAETNGARKRHHVGAIVISPTRELASQIHSVLLSLLAFHAPSASKDTTDPSPQITPLLLLGGTTSPAQDLKTFLQRSPNLLIGTPGRLNELLASQYVHCTMDSFEALVLDEADRLLDLGFKETLTKIISRLPKQRRTGLFSASVSDAVLGSLVRTGLRNPVKIAVKVHTAKREKRTPASLAMTYILATPSQRLVHLQRILSPTSSLFSVTTLPQKTIIYLSNCASVDYFAHLFPSILPGPKAKTGGYHIIPLHGKQSPKIRQTNFTEFTTSTSPCILLTTDLAARGLDIPEVDLVIQIDAPTDPKVFLHRCGRAGRAGRKGLAILFLSKGREEGYIDFLEVRKTPVVPLALQAETYTGDTEPTEEEVKLVVDKMRAVVLRDRALHEKGMKAFVSHVKSYSKHQTTSIFRVKDIGWKDLAESFALLRMPKMPELRAEGVEKVELGVEIDMATLAYRDKVKEAARLAANAELALNTAPEPHQSEGAKKRKRTEAWSEKADAADVRESRREKRGKKREAERQSKMAPEEKEKEAEWKELVEEVKRRRKEEEGKKGEMSFDATGLD</sequence>
<feature type="short sequence motif" description="Q motif" evidence="14">
    <location>
        <begin position="46"/>
        <end position="74"/>
    </location>
</feature>
<comment type="function">
    <text evidence="11">ATP-binding RNA helicase involved in the biogenesis of 60S ribosomal subunits. Binds 90S pre-ribosomal particles and dissociates from pre-60S ribosomal particles after processing of 27SB pre-rRNA. Required for the normal formation of 18S rRNA through the processing of pre-rRNAs at sites A0, A1 and A2, and the normal formation of 25S and 5.8S rRNAs through the processing of pre-rRNAs at sites C1 and C2.</text>
</comment>
<evidence type="ECO:0000256" key="12">
    <source>
        <dbReference type="ARBA" id="ARBA00038002"/>
    </source>
</evidence>
<evidence type="ECO:0000256" key="14">
    <source>
        <dbReference type="PROSITE-ProRule" id="PRU00552"/>
    </source>
</evidence>
<dbReference type="Pfam" id="PF23681">
    <property type="entry name" value="CTT_SPB4"/>
    <property type="match status" value="1"/>
</dbReference>
<evidence type="ECO:0000256" key="13">
    <source>
        <dbReference type="ARBA" id="ARBA00038757"/>
    </source>
</evidence>
<keyword evidence="9" id="KW-0175">Coiled coil</keyword>
<dbReference type="InterPro" id="IPR001650">
    <property type="entry name" value="Helicase_C-like"/>
</dbReference>
<dbReference type="InterPro" id="IPR025313">
    <property type="entry name" value="SPB4-like_CTE"/>
</dbReference>
<dbReference type="SUPFAM" id="SSF52540">
    <property type="entry name" value="P-loop containing nucleoside triphosphate hydrolases"/>
    <property type="match status" value="1"/>
</dbReference>
<feature type="domain" description="DEAD-box RNA helicase Q" evidence="20">
    <location>
        <begin position="46"/>
        <end position="74"/>
    </location>
</feature>
<dbReference type="GO" id="GO:0003724">
    <property type="term" value="F:RNA helicase activity"/>
    <property type="evidence" value="ECO:0007669"/>
    <property type="project" value="UniProtKB-EC"/>
</dbReference>
<feature type="region of interest" description="Disordered" evidence="17">
    <location>
        <begin position="581"/>
        <end position="671"/>
    </location>
</feature>
<dbReference type="Gene3D" id="3.40.50.300">
    <property type="entry name" value="P-loop containing nucleotide triphosphate hydrolases"/>
    <property type="match status" value="2"/>
</dbReference>
<evidence type="ECO:0000256" key="3">
    <source>
        <dbReference type="ARBA" id="ARBA00022552"/>
    </source>
</evidence>
<dbReference type="Proteomes" id="UP001447188">
    <property type="component" value="Unassembled WGS sequence"/>
</dbReference>
<dbReference type="PANTHER" id="PTHR24031">
    <property type="entry name" value="RNA HELICASE"/>
    <property type="match status" value="1"/>
</dbReference>
<dbReference type="InterPro" id="IPR014014">
    <property type="entry name" value="RNA_helicase_DEAD_Q_motif"/>
</dbReference>
<evidence type="ECO:0000256" key="11">
    <source>
        <dbReference type="ARBA" id="ARBA00037566"/>
    </source>
</evidence>
<dbReference type="CDD" id="cd17960">
    <property type="entry name" value="DEADc_DDX55"/>
    <property type="match status" value="1"/>
</dbReference>
<protein>
    <recommendedName>
        <fullName evidence="16">ATP-dependent RNA helicase</fullName>
        <ecNumber evidence="16">3.6.4.13</ecNumber>
    </recommendedName>
</protein>
<keyword evidence="2" id="KW-0690">Ribosome biogenesis</keyword>
<feature type="domain" description="Helicase ATP-binding" evidence="18">
    <location>
        <begin position="77"/>
        <end position="271"/>
    </location>
</feature>
<comment type="catalytic activity">
    <reaction evidence="16">
        <text>ATP + H2O = ADP + phosphate + H(+)</text>
        <dbReference type="Rhea" id="RHEA:13065"/>
        <dbReference type="ChEBI" id="CHEBI:15377"/>
        <dbReference type="ChEBI" id="CHEBI:15378"/>
        <dbReference type="ChEBI" id="CHEBI:30616"/>
        <dbReference type="ChEBI" id="CHEBI:43474"/>
        <dbReference type="ChEBI" id="CHEBI:456216"/>
        <dbReference type="EC" id="3.6.4.13"/>
    </reaction>
</comment>
<evidence type="ECO:0000256" key="16">
    <source>
        <dbReference type="RuleBase" id="RU365068"/>
    </source>
</evidence>
<evidence type="ECO:0000259" key="20">
    <source>
        <dbReference type="PROSITE" id="PS51195"/>
    </source>
</evidence>
<keyword evidence="4 15" id="KW-0547">Nucleotide-binding</keyword>
<gene>
    <name evidence="21" type="primary">SPB4</name>
    <name evidence="21" type="ORF">Q9L58_002077</name>
</gene>
<keyword evidence="8 16" id="KW-0694">RNA-binding</keyword>
<dbReference type="InterPro" id="IPR056330">
    <property type="entry name" value="CTT_SPB4"/>
</dbReference>
<evidence type="ECO:0000256" key="9">
    <source>
        <dbReference type="ARBA" id="ARBA00023054"/>
    </source>
</evidence>
<evidence type="ECO:0000259" key="19">
    <source>
        <dbReference type="PROSITE" id="PS51194"/>
    </source>
</evidence>
<evidence type="ECO:0000256" key="17">
    <source>
        <dbReference type="SAM" id="MobiDB-lite"/>
    </source>
</evidence>
<evidence type="ECO:0000313" key="21">
    <source>
        <dbReference type="EMBL" id="KAL0638846.1"/>
    </source>
</evidence>
<dbReference type="InterPro" id="IPR014001">
    <property type="entry name" value="Helicase_ATP-bd"/>
</dbReference>
<evidence type="ECO:0000256" key="2">
    <source>
        <dbReference type="ARBA" id="ARBA00022517"/>
    </source>
</evidence>
<dbReference type="PROSITE" id="PS51195">
    <property type="entry name" value="Q_MOTIF"/>
    <property type="match status" value="1"/>
</dbReference>
<dbReference type="EMBL" id="JBBBZM010000017">
    <property type="protein sequence ID" value="KAL0638846.1"/>
    <property type="molecule type" value="Genomic_DNA"/>
</dbReference>
<dbReference type="InterPro" id="IPR000629">
    <property type="entry name" value="RNA-helicase_DEAD-box_CS"/>
</dbReference>
<evidence type="ECO:0000256" key="10">
    <source>
        <dbReference type="ARBA" id="ARBA00023242"/>
    </source>
</evidence>
<proteinExistence type="inferred from homology"/>
<keyword evidence="5 15" id="KW-0378">Hydrolase</keyword>
<comment type="subunit">
    <text evidence="13">Component of pre-60S ribosomal complexes.</text>
</comment>
<organism evidence="21 22">
    <name type="scientific">Discina gigas</name>
    <dbReference type="NCBI Taxonomy" id="1032678"/>
    <lineage>
        <taxon>Eukaryota</taxon>
        <taxon>Fungi</taxon>
        <taxon>Dikarya</taxon>
        <taxon>Ascomycota</taxon>
        <taxon>Pezizomycotina</taxon>
        <taxon>Pezizomycetes</taxon>
        <taxon>Pezizales</taxon>
        <taxon>Discinaceae</taxon>
        <taxon>Discina</taxon>
    </lineage>
</organism>
<evidence type="ECO:0000259" key="18">
    <source>
        <dbReference type="PROSITE" id="PS51192"/>
    </source>
</evidence>
<dbReference type="PROSITE" id="PS51194">
    <property type="entry name" value="HELICASE_CTER"/>
    <property type="match status" value="1"/>
</dbReference>
<evidence type="ECO:0000256" key="8">
    <source>
        <dbReference type="ARBA" id="ARBA00022884"/>
    </source>
</evidence>
<dbReference type="EC" id="3.6.4.13" evidence="16"/>
<evidence type="ECO:0000313" key="22">
    <source>
        <dbReference type="Proteomes" id="UP001447188"/>
    </source>
</evidence>
<feature type="region of interest" description="Disordered" evidence="17">
    <location>
        <begin position="1"/>
        <end position="48"/>
    </location>
</feature>
<evidence type="ECO:0000256" key="7">
    <source>
        <dbReference type="ARBA" id="ARBA00022840"/>
    </source>
</evidence>
<comment type="subcellular location">
    <subcellularLocation>
        <location evidence="1">Nucleus</location>
        <location evidence="1">Nucleolus</location>
    </subcellularLocation>
</comment>
<dbReference type="Pfam" id="PF13959">
    <property type="entry name" value="CTE_SPB4"/>
    <property type="match status" value="1"/>
</dbReference>
<keyword evidence="7 15" id="KW-0067">ATP-binding</keyword>
<evidence type="ECO:0000256" key="4">
    <source>
        <dbReference type="ARBA" id="ARBA00022741"/>
    </source>
</evidence>
<evidence type="ECO:0000256" key="1">
    <source>
        <dbReference type="ARBA" id="ARBA00004604"/>
    </source>
</evidence>